<dbReference type="InterPro" id="IPR039739">
    <property type="entry name" value="MAG2/RNF10"/>
</dbReference>
<feature type="domain" description="RING-type" evidence="8">
    <location>
        <begin position="171"/>
        <end position="216"/>
    </location>
</feature>
<feature type="compositionally biased region" description="Polar residues" evidence="7">
    <location>
        <begin position="413"/>
        <end position="433"/>
    </location>
</feature>
<evidence type="ECO:0000259" key="8">
    <source>
        <dbReference type="PROSITE" id="PS50089"/>
    </source>
</evidence>
<comment type="subcellular location">
    <subcellularLocation>
        <location evidence="1">Cytoplasm</location>
    </subcellularLocation>
</comment>
<evidence type="ECO:0000256" key="4">
    <source>
        <dbReference type="ARBA" id="ARBA00022771"/>
    </source>
</evidence>
<evidence type="ECO:0000256" key="2">
    <source>
        <dbReference type="ARBA" id="ARBA00022490"/>
    </source>
</evidence>
<evidence type="ECO:0000256" key="5">
    <source>
        <dbReference type="ARBA" id="ARBA00022833"/>
    </source>
</evidence>
<keyword evidence="4 6" id="KW-0863">Zinc-finger</keyword>
<dbReference type="GO" id="GO:0000976">
    <property type="term" value="F:transcription cis-regulatory region binding"/>
    <property type="evidence" value="ECO:0007669"/>
    <property type="project" value="TreeGrafter"/>
</dbReference>
<feature type="region of interest" description="Disordered" evidence="7">
    <location>
        <begin position="638"/>
        <end position="667"/>
    </location>
</feature>
<dbReference type="InterPro" id="IPR001841">
    <property type="entry name" value="Znf_RING"/>
</dbReference>
<dbReference type="SMART" id="SM00184">
    <property type="entry name" value="RING"/>
    <property type="match status" value="1"/>
</dbReference>
<comment type="caution">
    <text evidence="9">The sequence shown here is derived from an EMBL/GenBank/DDBJ whole genome shotgun (WGS) entry which is preliminary data.</text>
</comment>
<evidence type="ECO:0000313" key="10">
    <source>
        <dbReference type="Proteomes" id="UP000693970"/>
    </source>
</evidence>
<reference evidence="9" key="2">
    <citation type="submission" date="2021-04" db="EMBL/GenBank/DDBJ databases">
        <authorList>
            <person name="Podell S."/>
        </authorList>
    </citation>
    <scope>NUCLEOTIDE SEQUENCE</scope>
    <source>
        <strain evidence="9">Hildebrandi</strain>
    </source>
</reference>
<feature type="region of interest" description="Disordered" evidence="7">
    <location>
        <begin position="579"/>
        <end position="599"/>
    </location>
</feature>
<evidence type="ECO:0000313" key="9">
    <source>
        <dbReference type="EMBL" id="KAG7341833.1"/>
    </source>
</evidence>
<keyword evidence="3" id="KW-0479">Metal-binding</keyword>
<evidence type="ECO:0000256" key="6">
    <source>
        <dbReference type="PROSITE-ProRule" id="PRU00175"/>
    </source>
</evidence>
<dbReference type="PROSITE" id="PS50089">
    <property type="entry name" value="ZF_RING_2"/>
    <property type="match status" value="1"/>
</dbReference>
<feature type="compositionally biased region" description="Basic and acidic residues" evidence="7">
    <location>
        <begin position="82"/>
        <end position="94"/>
    </location>
</feature>
<evidence type="ECO:0000256" key="3">
    <source>
        <dbReference type="ARBA" id="ARBA00022723"/>
    </source>
</evidence>
<evidence type="ECO:0000256" key="1">
    <source>
        <dbReference type="ARBA" id="ARBA00004496"/>
    </source>
</evidence>
<gene>
    <name evidence="9" type="ORF">IV203_006925</name>
</gene>
<dbReference type="PANTHER" id="PTHR12983:SF9">
    <property type="entry name" value="E3 UBIQUITIN-PROTEIN LIGASE RNF10"/>
    <property type="match status" value="1"/>
</dbReference>
<feature type="compositionally biased region" description="Low complexity" evidence="7">
    <location>
        <begin position="55"/>
        <end position="81"/>
    </location>
</feature>
<organism evidence="9 10">
    <name type="scientific">Nitzschia inconspicua</name>
    <dbReference type="NCBI Taxonomy" id="303405"/>
    <lineage>
        <taxon>Eukaryota</taxon>
        <taxon>Sar</taxon>
        <taxon>Stramenopiles</taxon>
        <taxon>Ochrophyta</taxon>
        <taxon>Bacillariophyta</taxon>
        <taxon>Bacillariophyceae</taxon>
        <taxon>Bacillariophycidae</taxon>
        <taxon>Bacillariales</taxon>
        <taxon>Bacillariaceae</taxon>
        <taxon>Nitzschia</taxon>
    </lineage>
</organism>
<reference evidence="9" key="1">
    <citation type="journal article" date="2021" name="Sci. Rep.">
        <title>Diploid genomic architecture of Nitzschia inconspicua, an elite biomass production diatom.</title>
        <authorList>
            <person name="Oliver A."/>
            <person name="Podell S."/>
            <person name="Pinowska A."/>
            <person name="Traller J.C."/>
            <person name="Smith S.R."/>
            <person name="McClure R."/>
            <person name="Beliaev A."/>
            <person name="Bohutskyi P."/>
            <person name="Hill E.A."/>
            <person name="Rabines A."/>
            <person name="Zheng H."/>
            <person name="Allen L.Z."/>
            <person name="Kuo A."/>
            <person name="Grigoriev I.V."/>
            <person name="Allen A.E."/>
            <person name="Hazlebeck D."/>
            <person name="Allen E.E."/>
        </authorList>
    </citation>
    <scope>NUCLEOTIDE SEQUENCE</scope>
    <source>
        <strain evidence="9">Hildebrandi</strain>
    </source>
</reference>
<keyword evidence="5" id="KW-0862">Zinc</keyword>
<accession>A0A9K3PBY1</accession>
<dbReference type="GO" id="GO:0005737">
    <property type="term" value="C:cytoplasm"/>
    <property type="evidence" value="ECO:0007669"/>
    <property type="project" value="UniProtKB-SubCell"/>
</dbReference>
<dbReference type="PANTHER" id="PTHR12983">
    <property type="entry name" value="RING FINGER 10 FAMILY MEMBER"/>
    <property type="match status" value="1"/>
</dbReference>
<proteinExistence type="predicted"/>
<dbReference type="GO" id="GO:0008270">
    <property type="term" value="F:zinc ion binding"/>
    <property type="evidence" value="ECO:0007669"/>
    <property type="project" value="UniProtKB-KW"/>
</dbReference>
<protein>
    <recommendedName>
        <fullName evidence="8">RING-type domain-containing protein</fullName>
    </recommendedName>
</protein>
<evidence type="ECO:0000256" key="7">
    <source>
        <dbReference type="SAM" id="MobiDB-lite"/>
    </source>
</evidence>
<feature type="region of interest" description="Disordered" evidence="7">
    <location>
        <begin position="355"/>
        <end position="460"/>
    </location>
</feature>
<feature type="region of interest" description="Disordered" evidence="7">
    <location>
        <begin position="35"/>
        <end position="94"/>
    </location>
</feature>
<dbReference type="OrthoDB" id="45152at2759"/>
<dbReference type="CDD" id="cd16536">
    <property type="entry name" value="RING-HC_RNF10"/>
    <property type="match status" value="1"/>
</dbReference>
<dbReference type="InterPro" id="IPR017907">
    <property type="entry name" value="Znf_RING_CS"/>
</dbReference>
<keyword evidence="2" id="KW-0963">Cytoplasm</keyword>
<dbReference type="PROSITE" id="PS00518">
    <property type="entry name" value="ZF_RING_1"/>
    <property type="match status" value="1"/>
</dbReference>
<feature type="compositionally biased region" description="Polar residues" evidence="7">
    <location>
        <begin position="655"/>
        <end position="664"/>
    </location>
</feature>
<name>A0A9K3PBY1_9STRA</name>
<sequence>MGRNSRHRQQALSSSQHNDLLNFQFSTPAVQDNNVVIGTSGRHPRSFSSQDRGRNNGNHSRRNSSSNNNNGGNSVRNSNRRSAQDRASARRKADSSMFYLHSSAEHSFVLTRRSPSKVHQELYSFNGVDANVSWESVRMVEQRLSLRSANKCNVTTAASSQHDEDDASPSCPICLCSFVCARITKCGHSFCLPCIARHVQTYTANNPYHHVKCPCCGIPVVVDDLRPISFSMVLPPTLHTKFRLRKLHRHRNASAPYLPLVDAPMHGNPHFAPTAGVDADAAFSRFQFVDPDRYHSFLVENQVELQREISSTMDNTEKIYLSMALEMVLAQQQRAQEEHEEEEAMRARFANPAAGMYQPQSPALSFSNVKQSSGTDEFFEREETTGENDASATVPASLDESPDNTRQQRHRGNSISSHRSVESGTTFNSQHSGSDCLMTLSPGGSKPRGHRKKFRPLPQGSMYLDSSNTVHFYQSEDGQLVFMNGFNMTCLSSDYTKSLPTALEDGGNSENAGDDTIPQPPFPDFIDGRVLEIETVCLTPDVRKRMPFLSHIPLYTEVVLVELDLNHALTEETRDKFKGDIAKRRKRRQSKLQAEKRADKAALREEMELINERKARLQIIDPNDDFFQIPSLPVNQSLGEGGDFGPALGAENDTSEPQANSQAPLNPELGISFSDALRRGNDSITISSTEAFPALGSLVESFPALGRSLAHQPTVEKPATIHTILAPSSVSALPVGKKKKKKGQQVVLFSTGGARGF</sequence>
<dbReference type="GO" id="GO:0045944">
    <property type="term" value="P:positive regulation of transcription by RNA polymerase II"/>
    <property type="evidence" value="ECO:0007669"/>
    <property type="project" value="TreeGrafter"/>
</dbReference>
<keyword evidence="10" id="KW-1185">Reference proteome</keyword>
<feature type="compositionally biased region" description="Polar residues" evidence="7">
    <location>
        <begin position="358"/>
        <end position="375"/>
    </location>
</feature>
<dbReference type="Proteomes" id="UP000693970">
    <property type="component" value="Unassembled WGS sequence"/>
</dbReference>
<dbReference type="AlphaFoldDB" id="A0A9K3PBY1"/>
<dbReference type="EMBL" id="JAGRRH010000025">
    <property type="protein sequence ID" value="KAG7341833.1"/>
    <property type="molecule type" value="Genomic_DNA"/>
</dbReference>